<dbReference type="InterPro" id="IPR016181">
    <property type="entry name" value="Acyl_CoA_acyltransferase"/>
</dbReference>
<sequence length="93" mass="10503">MTTRLATSTLESERFILRPVVREDTPALFPTMSDPEQCRYLLDPAFTDPETLADWLCDTEWDGRSWSAIDRESGEVAARVVAMPRGERIAEVG</sequence>
<protein>
    <submittedName>
        <fullName evidence="2">GNAT family N-acetyltransferase</fullName>
    </submittedName>
</protein>
<dbReference type="RefSeq" id="WP_354144369.1">
    <property type="nucleotide sequence ID" value="NZ_JAZDQV010000004.1"/>
</dbReference>
<dbReference type="Pfam" id="PF13302">
    <property type="entry name" value="Acetyltransf_3"/>
    <property type="match status" value="1"/>
</dbReference>
<proteinExistence type="predicted"/>
<evidence type="ECO:0000313" key="3">
    <source>
        <dbReference type="Proteomes" id="UP001343492"/>
    </source>
</evidence>
<gene>
    <name evidence="2" type="ORF">VRS74_06160</name>
</gene>
<reference evidence="2 3" key="1">
    <citation type="submission" date="2024-01" db="EMBL/GenBank/DDBJ databases">
        <title>The genome sequence of Erythrobacteraceae sp. strain 1XM1-14.</title>
        <authorList>
            <person name="Liu Y."/>
        </authorList>
    </citation>
    <scope>NUCLEOTIDE SEQUENCE [LARGE SCALE GENOMIC DNA]</scope>
    <source>
        <strain evidence="2 3">1XM1-14</strain>
    </source>
</reference>
<accession>A0ABU7GDU8</accession>
<dbReference type="Proteomes" id="UP001343492">
    <property type="component" value="Unassembled WGS sequence"/>
</dbReference>
<dbReference type="EMBL" id="JAZDQV010000004">
    <property type="protein sequence ID" value="MEE1877267.1"/>
    <property type="molecule type" value="Genomic_DNA"/>
</dbReference>
<keyword evidence="3" id="KW-1185">Reference proteome</keyword>
<dbReference type="SUPFAM" id="SSF55729">
    <property type="entry name" value="Acyl-CoA N-acyltransferases (Nat)"/>
    <property type="match status" value="1"/>
</dbReference>
<evidence type="ECO:0000313" key="2">
    <source>
        <dbReference type="EMBL" id="MEE1877267.1"/>
    </source>
</evidence>
<dbReference type="Gene3D" id="3.40.630.30">
    <property type="match status" value="1"/>
</dbReference>
<evidence type="ECO:0000259" key="1">
    <source>
        <dbReference type="Pfam" id="PF13302"/>
    </source>
</evidence>
<dbReference type="InterPro" id="IPR000182">
    <property type="entry name" value="GNAT_dom"/>
</dbReference>
<organism evidence="2 3">
    <name type="scientific">Altererythrobacter litoralis</name>
    <dbReference type="NCBI Taxonomy" id="3113904"/>
    <lineage>
        <taxon>Bacteria</taxon>
        <taxon>Pseudomonadati</taxon>
        <taxon>Pseudomonadota</taxon>
        <taxon>Alphaproteobacteria</taxon>
        <taxon>Sphingomonadales</taxon>
        <taxon>Erythrobacteraceae</taxon>
        <taxon>Altererythrobacter</taxon>
    </lineage>
</organism>
<comment type="caution">
    <text evidence="2">The sequence shown here is derived from an EMBL/GenBank/DDBJ whole genome shotgun (WGS) entry which is preliminary data.</text>
</comment>
<name>A0ABU7GDU8_9SPHN</name>
<feature type="domain" description="N-acetyltransferase" evidence="1">
    <location>
        <begin position="14"/>
        <end position="80"/>
    </location>
</feature>